<accession>A0A4S8MFI7</accession>
<feature type="compositionally biased region" description="Basic and acidic residues" evidence="1">
    <location>
        <begin position="1"/>
        <end position="12"/>
    </location>
</feature>
<keyword evidence="3" id="KW-1185">Reference proteome</keyword>
<protein>
    <recommendedName>
        <fullName evidence="4">BTB domain-containing protein</fullName>
    </recommendedName>
</protein>
<reference evidence="2 3" key="1">
    <citation type="journal article" date="2019" name="Nat. Ecol. Evol.">
        <title>Megaphylogeny resolves global patterns of mushroom evolution.</title>
        <authorList>
            <person name="Varga T."/>
            <person name="Krizsan K."/>
            <person name="Foldi C."/>
            <person name="Dima B."/>
            <person name="Sanchez-Garcia M."/>
            <person name="Sanchez-Ramirez S."/>
            <person name="Szollosi G.J."/>
            <person name="Szarkandi J.G."/>
            <person name="Papp V."/>
            <person name="Albert L."/>
            <person name="Andreopoulos W."/>
            <person name="Angelini C."/>
            <person name="Antonin V."/>
            <person name="Barry K.W."/>
            <person name="Bougher N.L."/>
            <person name="Buchanan P."/>
            <person name="Buyck B."/>
            <person name="Bense V."/>
            <person name="Catcheside P."/>
            <person name="Chovatia M."/>
            <person name="Cooper J."/>
            <person name="Damon W."/>
            <person name="Desjardin D."/>
            <person name="Finy P."/>
            <person name="Geml J."/>
            <person name="Haridas S."/>
            <person name="Hughes K."/>
            <person name="Justo A."/>
            <person name="Karasinski D."/>
            <person name="Kautmanova I."/>
            <person name="Kiss B."/>
            <person name="Kocsube S."/>
            <person name="Kotiranta H."/>
            <person name="LaButti K.M."/>
            <person name="Lechner B.E."/>
            <person name="Liimatainen K."/>
            <person name="Lipzen A."/>
            <person name="Lukacs Z."/>
            <person name="Mihaltcheva S."/>
            <person name="Morgado L.N."/>
            <person name="Niskanen T."/>
            <person name="Noordeloos M.E."/>
            <person name="Ohm R.A."/>
            <person name="Ortiz-Santana B."/>
            <person name="Ovrebo C."/>
            <person name="Racz N."/>
            <person name="Riley R."/>
            <person name="Savchenko A."/>
            <person name="Shiryaev A."/>
            <person name="Soop K."/>
            <person name="Spirin V."/>
            <person name="Szebenyi C."/>
            <person name="Tomsovsky M."/>
            <person name="Tulloss R.E."/>
            <person name="Uehling J."/>
            <person name="Grigoriev I.V."/>
            <person name="Vagvolgyi C."/>
            <person name="Papp T."/>
            <person name="Martin F.M."/>
            <person name="Miettinen O."/>
            <person name="Hibbett D.S."/>
            <person name="Nagy L.G."/>
        </authorList>
    </citation>
    <scope>NUCLEOTIDE SEQUENCE [LARGE SCALE GENOMIC DNA]</scope>
    <source>
        <strain evidence="2 3">CBS 962.96</strain>
    </source>
</reference>
<dbReference type="EMBL" id="ML179093">
    <property type="protein sequence ID" value="THV01182.1"/>
    <property type="molecule type" value="Genomic_DNA"/>
</dbReference>
<organism evidence="2 3">
    <name type="scientific">Dendrothele bispora (strain CBS 962.96)</name>
    <dbReference type="NCBI Taxonomy" id="1314807"/>
    <lineage>
        <taxon>Eukaryota</taxon>
        <taxon>Fungi</taxon>
        <taxon>Dikarya</taxon>
        <taxon>Basidiomycota</taxon>
        <taxon>Agaricomycotina</taxon>
        <taxon>Agaricomycetes</taxon>
        <taxon>Agaricomycetidae</taxon>
        <taxon>Agaricales</taxon>
        <taxon>Agaricales incertae sedis</taxon>
        <taxon>Dendrothele</taxon>
    </lineage>
</organism>
<evidence type="ECO:0000256" key="1">
    <source>
        <dbReference type="SAM" id="MobiDB-lite"/>
    </source>
</evidence>
<dbReference type="OrthoDB" id="3184970at2759"/>
<feature type="compositionally biased region" description="Basic and acidic residues" evidence="1">
    <location>
        <begin position="32"/>
        <end position="48"/>
    </location>
</feature>
<feature type="region of interest" description="Disordered" evidence="1">
    <location>
        <begin position="1"/>
        <end position="58"/>
    </location>
</feature>
<sequence length="395" mass="45242">MQSKITSRDRKTSSVKSSGTIRVTVSGTTIDIHPKQAKDKSARSRREQSTPIRIKHSPKFSVDDPENDWLCLSSDSVLYGLRIENARVNSKGIYDPDSLDLPLDHLDWHIRLNIRSAVCDLLFEHMYNGPRTNLETISFETLIELTEAAEEYRVYSAIDCCKHALRKHVPTNPLEVMKIAAKHGYRDELLQAAPFAIDTPLPVMSTVLPRDLHMTWCRYREQFVNTHRFASESYPTEHSCQHWNGVLLGVLTKLRVLTMGSFFGYLTTMDFPGKQQDKRQNYYHCCDSFLLSTLNCLVSDSTTNAKCYTMLQSPCFFRTLYPETLSYNLGRSPDDLRPIDFFAVATLRVAMSMGPKDGIVLIVQVVLVKEERNWSNRQAHWFKVQDKLYANSVVS</sequence>
<evidence type="ECO:0008006" key="4">
    <source>
        <dbReference type="Google" id="ProtNLM"/>
    </source>
</evidence>
<evidence type="ECO:0000313" key="3">
    <source>
        <dbReference type="Proteomes" id="UP000297245"/>
    </source>
</evidence>
<dbReference type="Proteomes" id="UP000297245">
    <property type="component" value="Unassembled WGS sequence"/>
</dbReference>
<feature type="compositionally biased region" description="Polar residues" evidence="1">
    <location>
        <begin position="14"/>
        <end position="29"/>
    </location>
</feature>
<dbReference type="AlphaFoldDB" id="A0A4S8MFI7"/>
<dbReference type="InterPro" id="IPR011333">
    <property type="entry name" value="SKP1/BTB/POZ_sf"/>
</dbReference>
<dbReference type="Gene3D" id="3.30.710.10">
    <property type="entry name" value="Potassium Channel Kv1.1, Chain A"/>
    <property type="match status" value="1"/>
</dbReference>
<gene>
    <name evidence="2" type="ORF">K435DRAFT_929040</name>
</gene>
<name>A0A4S8MFI7_DENBC</name>
<proteinExistence type="predicted"/>
<evidence type="ECO:0000313" key="2">
    <source>
        <dbReference type="EMBL" id="THV01182.1"/>
    </source>
</evidence>